<keyword evidence="2" id="KW-1185">Reference proteome</keyword>
<evidence type="ECO:0000313" key="1">
    <source>
        <dbReference type="EMBL" id="CAD6189387.1"/>
    </source>
</evidence>
<accession>A0A8S1H1Z8</accession>
<dbReference type="AlphaFoldDB" id="A0A8S1H1Z8"/>
<sequence>MQVARPFDILAIEAAAPRLRSLLLNTAAIPIPVARPVRMTPSERFYQSDRMIQQVRRLQRAAESLRRPRLWNTGPLRLRQRAPSTRHRPTALDVLRRFSREVHLVLQILTRELRKFRQLHLRMGTWVLRTFVIELELARNAVESIVIDMDAFFWHRNPQFKK</sequence>
<gene>
    <name evidence="1" type="ORF">CAUJ_LOCUS5306</name>
</gene>
<evidence type="ECO:0000313" key="2">
    <source>
        <dbReference type="Proteomes" id="UP000835052"/>
    </source>
</evidence>
<proteinExistence type="predicted"/>
<comment type="caution">
    <text evidence="1">The sequence shown here is derived from an EMBL/GenBank/DDBJ whole genome shotgun (WGS) entry which is preliminary data.</text>
</comment>
<reference evidence="1" key="1">
    <citation type="submission" date="2020-10" db="EMBL/GenBank/DDBJ databases">
        <authorList>
            <person name="Kikuchi T."/>
        </authorList>
    </citation>
    <scope>NUCLEOTIDE SEQUENCE</scope>
    <source>
        <strain evidence="1">NKZ352</strain>
    </source>
</reference>
<organism evidence="1 2">
    <name type="scientific">Caenorhabditis auriculariae</name>
    <dbReference type="NCBI Taxonomy" id="2777116"/>
    <lineage>
        <taxon>Eukaryota</taxon>
        <taxon>Metazoa</taxon>
        <taxon>Ecdysozoa</taxon>
        <taxon>Nematoda</taxon>
        <taxon>Chromadorea</taxon>
        <taxon>Rhabditida</taxon>
        <taxon>Rhabditina</taxon>
        <taxon>Rhabditomorpha</taxon>
        <taxon>Rhabditoidea</taxon>
        <taxon>Rhabditidae</taxon>
        <taxon>Peloderinae</taxon>
        <taxon>Caenorhabditis</taxon>
    </lineage>
</organism>
<name>A0A8S1H1Z8_9PELO</name>
<dbReference type="Proteomes" id="UP000835052">
    <property type="component" value="Unassembled WGS sequence"/>
</dbReference>
<dbReference type="EMBL" id="CAJGYM010000010">
    <property type="protein sequence ID" value="CAD6189387.1"/>
    <property type="molecule type" value="Genomic_DNA"/>
</dbReference>
<protein>
    <submittedName>
        <fullName evidence="1">Uncharacterized protein</fullName>
    </submittedName>
</protein>